<evidence type="ECO:0000256" key="2">
    <source>
        <dbReference type="PROSITE-ProRule" id="PRU00176"/>
    </source>
</evidence>
<dbReference type="Gene3D" id="3.30.70.330">
    <property type="match status" value="1"/>
</dbReference>
<protein>
    <submittedName>
        <fullName evidence="4">Boule-like 1e</fullName>
    </submittedName>
    <submittedName>
        <fullName evidence="5">RRM domain-containing protein</fullName>
    </submittedName>
</protein>
<proteinExistence type="evidence at transcript level"/>
<evidence type="ECO:0000313" key="5">
    <source>
        <dbReference type="EnsemblMetazoa" id="CLYHEMP004506.1"/>
    </source>
</evidence>
<dbReference type="GO" id="GO:0045948">
    <property type="term" value="P:positive regulation of translational initiation"/>
    <property type="evidence" value="ECO:0007669"/>
    <property type="project" value="TreeGrafter"/>
</dbReference>
<dbReference type="RefSeq" id="XP_066918656.1">
    <property type="nucleotide sequence ID" value="XM_067062555.1"/>
</dbReference>
<sequence length="139" mass="15908">MKTNFPRKYQLNFMERLSNMNPKENNSMYIYGVKFPKRLFVGGLPEKVTAADLANFFERFGTVIEAKIVLNNKGNSKGYGFVTFYSPEDVGNVMKSGQIYMHGNRLNLGPAVRKQKPDVEGEAIVLVTDREKRQQHRNS</sequence>
<dbReference type="GO" id="GO:0008494">
    <property type="term" value="F:translation activator activity"/>
    <property type="evidence" value="ECO:0007669"/>
    <property type="project" value="TreeGrafter"/>
</dbReference>
<dbReference type="InterPro" id="IPR000504">
    <property type="entry name" value="RRM_dom"/>
</dbReference>
<dbReference type="Proteomes" id="UP000594262">
    <property type="component" value="Unplaced"/>
</dbReference>
<reference evidence="5" key="2">
    <citation type="submission" date="2021-01" db="UniProtKB">
        <authorList>
            <consortium name="EnsemblMetazoa"/>
        </authorList>
    </citation>
    <scope>IDENTIFICATION</scope>
</reference>
<accession>A0A0P0ET67</accession>
<dbReference type="PANTHER" id="PTHR11176">
    <property type="entry name" value="BOULE-RELATED"/>
    <property type="match status" value="1"/>
</dbReference>
<dbReference type="GO" id="GO:0005737">
    <property type="term" value="C:cytoplasm"/>
    <property type="evidence" value="ECO:0007669"/>
    <property type="project" value="TreeGrafter"/>
</dbReference>
<dbReference type="InterPro" id="IPR012677">
    <property type="entry name" value="Nucleotide-bd_a/b_plait_sf"/>
</dbReference>
<dbReference type="AlphaFoldDB" id="A0A0P0ET67"/>
<dbReference type="GO" id="GO:0070935">
    <property type="term" value="P:3'-UTR-mediated mRNA stabilization"/>
    <property type="evidence" value="ECO:0007669"/>
    <property type="project" value="TreeGrafter"/>
</dbReference>
<evidence type="ECO:0000313" key="4">
    <source>
        <dbReference type="EMBL" id="ALJ33582.1"/>
    </source>
</evidence>
<evidence type="ECO:0000313" key="6">
    <source>
        <dbReference type="Proteomes" id="UP000594262"/>
    </source>
</evidence>
<dbReference type="PROSITE" id="PS50102">
    <property type="entry name" value="RRM"/>
    <property type="match status" value="1"/>
</dbReference>
<dbReference type="GeneID" id="136805967"/>
<dbReference type="GO" id="GO:0003730">
    <property type="term" value="F:mRNA 3'-UTR binding"/>
    <property type="evidence" value="ECO:0007669"/>
    <property type="project" value="TreeGrafter"/>
</dbReference>
<keyword evidence="1 2" id="KW-0694">RNA-binding</keyword>
<dbReference type="SUPFAM" id="SSF54928">
    <property type="entry name" value="RNA-binding domain, RBD"/>
    <property type="match status" value="1"/>
</dbReference>
<feature type="domain" description="RRM" evidence="3">
    <location>
        <begin position="37"/>
        <end position="113"/>
    </location>
</feature>
<name>A0A0P0ET67_9CNID</name>
<evidence type="ECO:0000256" key="1">
    <source>
        <dbReference type="ARBA" id="ARBA00022884"/>
    </source>
</evidence>
<reference evidence="4" key="1">
    <citation type="submission" date="2015-07" db="EMBL/GenBank/DDBJ databases">
        <title>Wnt signalling and multipotent stem cell formation and differenciation in the hydrozoan Clytia hemisphaerica.</title>
        <authorList>
            <person name="Ruggiero A."/>
            <person name="Lapebie P."/>
            <person name="Barreau C."/>
            <person name="Houliston E."/>
        </authorList>
    </citation>
    <scope>NUCLEOTIDE SEQUENCE</scope>
</reference>
<keyword evidence="6" id="KW-1185">Reference proteome</keyword>
<dbReference type="InterPro" id="IPR035979">
    <property type="entry name" value="RBD_domain_sf"/>
</dbReference>
<evidence type="ECO:0000259" key="3">
    <source>
        <dbReference type="PROSITE" id="PS50102"/>
    </source>
</evidence>
<dbReference type="OrthoDB" id="762982at2759"/>
<dbReference type="Pfam" id="PF00076">
    <property type="entry name" value="RRM_1"/>
    <property type="match status" value="1"/>
</dbReference>
<organism evidence="4">
    <name type="scientific">Clytia hemisphaerica</name>
    <dbReference type="NCBI Taxonomy" id="252671"/>
    <lineage>
        <taxon>Eukaryota</taxon>
        <taxon>Metazoa</taxon>
        <taxon>Cnidaria</taxon>
        <taxon>Hydrozoa</taxon>
        <taxon>Hydroidolina</taxon>
        <taxon>Leptothecata</taxon>
        <taxon>Obeliida</taxon>
        <taxon>Clytiidae</taxon>
        <taxon>Clytia</taxon>
    </lineage>
</organism>
<dbReference type="PANTHER" id="PTHR11176:SF57">
    <property type="entry name" value="PROTEIN BOULE"/>
    <property type="match status" value="1"/>
</dbReference>
<dbReference type="SMART" id="SM00360">
    <property type="entry name" value="RRM"/>
    <property type="match status" value="1"/>
</dbReference>
<dbReference type="EMBL" id="KT318179">
    <property type="protein sequence ID" value="ALJ33582.1"/>
    <property type="molecule type" value="mRNA"/>
</dbReference>
<dbReference type="EnsemblMetazoa" id="CLYHEMT004506.1">
    <property type="protein sequence ID" value="CLYHEMP004506.1"/>
    <property type="gene ID" value="CLYHEMG004506"/>
</dbReference>